<evidence type="ECO:0000313" key="2">
    <source>
        <dbReference type="Proteomes" id="UP001165190"/>
    </source>
</evidence>
<accession>A0A9W7GSM9</accession>
<organism evidence="1 2">
    <name type="scientific">Hibiscus trionum</name>
    <name type="common">Flower of an hour</name>
    <dbReference type="NCBI Taxonomy" id="183268"/>
    <lineage>
        <taxon>Eukaryota</taxon>
        <taxon>Viridiplantae</taxon>
        <taxon>Streptophyta</taxon>
        <taxon>Embryophyta</taxon>
        <taxon>Tracheophyta</taxon>
        <taxon>Spermatophyta</taxon>
        <taxon>Magnoliopsida</taxon>
        <taxon>eudicotyledons</taxon>
        <taxon>Gunneridae</taxon>
        <taxon>Pentapetalae</taxon>
        <taxon>rosids</taxon>
        <taxon>malvids</taxon>
        <taxon>Malvales</taxon>
        <taxon>Malvaceae</taxon>
        <taxon>Malvoideae</taxon>
        <taxon>Hibiscus</taxon>
    </lineage>
</organism>
<protein>
    <submittedName>
        <fullName evidence="1">Uncharacterized protein</fullName>
    </submittedName>
</protein>
<proteinExistence type="predicted"/>
<dbReference type="PROSITE" id="PS51257">
    <property type="entry name" value="PROKAR_LIPOPROTEIN"/>
    <property type="match status" value="1"/>
</dbReference>
<dbReference type="AlphaFoldDB" id="A0A9W7GSM9"/>
<name>A0A9W7GSM9_HIBTR</name>
<dbReference type="EMBL" id="BSYR01000003">
    <property type="protein sequence ID" value="GMI64905.1"/>
    <property type="molecule type" value="Genomic_DNA"/>
</dbReference>
<evidence type="ECO:0000313" key="1">
    <source>
        <dbReference type="EMBL" id="GMI64905.1"/>
    </source>
</evidence>
<keyword evidence="2" id="KW-1185">Reference proteome</keyword>
<gene>
    <name evidence="1" type="ORF">HRI_000159800</name>
</gene>
<sequence>MRFNDVCNTGLGLGLGCLGKQEKFSHPRKKKKLSMRDDHFLPPFTLGSSDDACKAYVDNESVDLHRKASSVSAVSLFSNSGVNLHRKASSVSVAINLCKGQ</sequence>
<dbReference type="Proteomes" id="UP001165190">
    <property type="component" value="Unassembled WGS sequence"/>
</dbReference>
<comment type="caution">
    <text evidence="1">The sequence shown here is derived from an EMBL/GenBank/DDBJ whole genome shotgun (WGS) entry which is preliminary data.</text>
</comment>
<reference evidence="1" key="1">
    <citation type="submission" date="2023-05" db="EMBL/GenBank/DDBJ databases">
        <title>Genome and transcriptome analyses reveal genes involved in the formation of fine ridges on petal epidermal cells in Hibiscus trionum.</title>
        <authorList>
            <person name="Koshimizu S."/>
            <person name="Masuda S."/>
            <person name="Ishii T."/>
            <person name="Shirasu K."/>
            <person name="Hoshino A."/>
            <person name="Arita M."/>
        </authorList>
    </citation>
    <scope>NUCLEOTIDE SEQUENCE</scope>
    <source>
        <strain evidence="1">Hamamatsu line</strain>
    </source>
</reference>